<reference evidence="1" key="1">
    <citation type="submission" date="2018-01" db="EMBL/GenBank/DDBJ databases">
        <title>An insight into the sialome of Amazonian anophelines.</title>
        <authorList>
            <person name="Ribeiro J.M."/>
            <person name="Scarpassa V."/>
            <person name="Calvo E."/>
        </authorList>
    </citation>
    <scope>NUCLEOTIDE SEQUENCE</scope>
    <source>
        <tissue evidence="1">Salivary glands</tissue>
    </source>
</reference>
<proteinExistence type="predicted"/>
<dbReference type="AlphaFoldDB" id="A0A2M3ZST0"/>
<accession>A0A2M3ZST0</accession>
<protein>
    <submittedName>
        <fullName evidence="1">Putative secreted peptide</fullName>
    </submittedName>
</protein>
<sequence length="150" mass="17653">MNSGFFFLRCRLVPEARASLLMQLFFQEGISGFIDKPPAQFSFSCKDNLQHRMPHVCYKTPIPLLFAYLTRIPLHKQRGKERNTMLSLELRIVLPSLPCLRIQQCHPRKKRELPAFMLLRASVLKKHTENKKLIWLARLAVPDSRSYRFE</sequence>
<dbReference type="EMBL" id="GGFM01010802">
    <property type="protein sequence ID" value="MBW31553.1"/>
    <property type="molecule type" value="Transcribed_RNA"/>
</dbReference>
<organism evidence="1">
    <name type="scientific">Anopheles braziliensis</name>
    <dbReference type="NCBI Taxonomy" id="58242"/>
    <lineage>
        <taxon>Eukaryota</taxon>
        <taxon>Metazoa</taxon>
        <taxon>Ecdysozoa</taxon>
        <taxon>Arthropoda</taxon>
        <taxon>Hexapoda</taxon>
        <taxon>Insecta</taxon>
        <taxon>Pterygota</taxon>
        <taxon>Neoptera</taxon>
        <taxon>Endopterygota</taxon>
        <taxon>Diptera</taxon>
        <taxon>Nematocera</taxon>
        <taxon>Culicoidea</taxon>
        <taxon>Culicidae</taxon>
        <taxon>Anophelinae</taxon>
        <taxon>Anopheles</taxon>
    </lineage>
</organism>
<evidence type="ECO:0000313" key="1">
    <source>
        <dbReference type="EMBL" id="MBW31553.1"/>
    </source>
</evidence>
<name>A0A2M3ZST0_9DIPT</name>